<proteinExistence type="predicted"/>
<feature type="region of interest" description="Disordered" evidence="1">
    <location>
        <begin position="223"/>
        <end position="270"/>
    </location>
</feature>
<organism evidence="3 4">
    <name type="scientific">Botryotinia calthae</name>
    <dbReference type="NCBI Taxonomy" id="38488"/>
    <lineage>
        <taxon>Eukaryota</taxon>
        <taxon>Fungi</taxon>
        <taxon>Dikarya</taxon>
        <taxon>Ascomycota</taxon>
        <taxon>Pezizomycotina</taxon>
        <taxon>Leotiomycetes</taxon>
        <taxon>Helotiales</taxon>
        <taxon>Sclerotiniaceae</taxon>
        <taxon>Botryotinia</taxon>
    </lineage>
</organism>
<evidence type="ECO:0000313" key="4">
    <source>
        <dbReference type="Proteomes" id="UP000297299"/>
    </source>
</evidence>
<dbReference type="SUPFAM" id="SSF54695">
    <property type="entry name" value="POZ domain"/>
    <property type="match status" value="1"/>
</dbReference>
<evidence type="ECO:0000313" key="3">
    <source>
        <dbReference type="EMBL" id="TEY40742.1"/>
    </source>
</evidence>
<name>A0A4Y8CP80_9HELO</name>
<reference evidence="3 4" key="1">
    <citation type="submission" date="2017-11" db="EMBL/GenBank/DDBJ databases">
        <title>Comparative genomics of Botrytis spp.</title>
        <authorList>
            <person name="Valero-Jimenez C.A."/>
            <person name="Tapia P."/>
            <person name="Veloso J."/>
            <person name="Silva-Moreno E."/>
            <person name="Staats M."/>
            <person name="Valdes J.H."/>
            <person name="Van Kan J.A.L."/>
        </authorList>
    </citation>
    <scope>NUCLEOTIDE SEQUENCE [LARGE SCALE GENOMIC DNA]</scope>
    <source>
        <strain evidence="3 4">MUCL2830</strain>
    </source>
</reference>
<evidence type="ECO:0000256" key="1">
    <source>
        <dbReference type="SAM" id="MobiDB-lite"/>
    </source>
</evidence>
<dbReference type="Gene3D" id="3.30.710.10">
    <property type="entry name" value="Potassium Channel Kv1.1, Chain A"/>
    <property type="match status" value="1"/>
</dbReference>
<dbReference type="PROSITE" id="PS50097">
    <property type="entry name" value="BTB"/>
    <property type="match status" value="1"/>
</dbReference>
<dbReference type="PANTHER" id="PTHR47843">
    <property type="entry name" value="BTB DOMAIN-CONTAINING PROTEIN-RELATED"/>
    <property type="match status" value="1"/>
</dbReference>
<feature type="region of interest" description="Disordered" evidence="1">
    <location>
        <begin position="1"/>
        <end position="35"/>
    </location>
</feature>
<dbReference type="InterPro" id="IPR011333">
    <property type="entry name" value="SKP1/BTB/POZ_sf"/>
</dbReference>
<dbReference type="OrthoDB" id="1022638at2759"/>
<feature type="domain" description="BTB" evidence="2">
    <location>
        <begin position="43"/>
        <end position="107"/>
    </location>
</feature>
<dbReference type="Proteomes" id="UP000297299">
    <property type="component" value="Unassembled WGS sequence"/>
</dbReference>
<dbReference type="SMART" id="SM00225">
    <property type="entry name" value="BTB"/>
    <property type="match status" value="1"/>
</dbReference>
<dbReference type="AlphaFoldDB" id="A0A4Y8CP80"/>
<protein>
    <recommendedName>
        <fullName evidence="2">BTB domain-containing protein</fullName>
    </recommendedName>
</protein>
<evidence type="ECO:0000259" key="2">
    <source>
        <dbReference type="PROSITE" id="PS50097"/>
    </source>
</evidence>
<feature type="compositionally biased region" description="Polar residues" evidence="1">
    <location>
        <begin position="25"/>
        <end position="35"/>
    </location>
</feature>
<dbReference type="Pfam" id="PF00651">
    <property type="entry name" value="BTB"/>
    <property type="match status" value="1"/>
</dbReference>
<comment type="caution">
    <text evidence="3">The sequence shown here is derived from an EMBL/GenBank/DDBJ whole genome shotgun (WGS) entry which is preliminary data.</text>
</comment>
<dbReference type="EMBL" id="PHWZ01000423">
    <property type="protein sequence ID" value="TEY40742.1"/>
    <property type="molecule type" value="Genomic_DNA"/>
</dbReference>
<keyword evidence="4" id="KW-1185">Reference proteome</keyword>
<dbReference type="InterPro" id="IPR000210">
    <property type="entry name" value="BTB/POZ_dom"/>
</dbReference>
<accession>A0A4Y8CP80</accession>
<feature type="compositionally biased region" description="Basic and acidic residues" evidence="1">
    <location>
        <begin position="223"/>
        <end position="239"/>
    </location>
</feature>
<dbReference type="CDD" id="cd18186">
    <property type="entry name" value="BTB_POZ_ZBTB_KLHL-like"/>
    <property type="match status" value="1"/>
</dbReference>
<gene>
    <name evidence="3" type="ORF">BOTCAL_0424g00120</name>
</gene>
<dbReference type="STRING" id="38488.A0A4Y8CP80"/>
<sequence length="270" mass="31350">MPRKRSHSEVSSDSSTTSEDKDYATNENPTDTSFVDSVGTDMVDIHVGRDEDKKHFRVHKKRICAYSSYFKDCFWKGRRVTRLSDETPKLFDVIIEWVYTGKLRLFKDTISHSESYSLYQLAELLVLPVAMDKIMTFIRGRHYGENFYITAGSLRAYAIELFIYTLRGDTDEDEKVITNWGLSSLLNVEGFTSDFIKLSREITIEDPRVSGCRFHVHEEHDLCGEKEHDDKPGDGKRVDEVDEDETTIDSNEEIDENEDEDEDEERIKDE</sequence>
<dbReference type="PANTHER" id="PTHR47843:SF2">
    <property type="entry name" value="BTB DOMAIN-CONTAINING PROTEIN"/>
    <property type="match status" value="1"/>
</dbReference>
<feature type="compositionally biased region" description="Acidic residues" evidence="1">
    <location>
        <begin position="240"/>
        <end position="264"/>
    </location>
</feature>